<dbReference type="EMBL" id="JAFFPU010000003">
    <property type="protein sequence ID" value="MBM9575626.1"/>
    <property type="molecule type" value="Genomic_DNA"/>
</dbReference>
<dbReference type="InterPro" id="IPR036909">
    <property type="entry name" value="Cyt_c-like_dom_sf"/>
</dbReference>
<dbReference type="Proteomes" id="UP000724686">
    <property type="component" value="Unassembled WGS sequence"/>
</dbReference>
<dbReference type="PANTHER" id="PTHR35008:SF8">
    <property type="entry name" value="ALCOHOL DEHYDROGENASE CYTOCHROME C SUBUNIT"/>
    <property type="match status" value="1"/>
</dbReference>
<keyword evidence="2 4" id="KW-0479">Metal-binding</keyword>
<evidence type="ECO:0000259" key="6">
    <source>
        <dbReference type="PROSITE" id="PS51007"/>
    </source>
</evidence>
<protein>
    <submittedName>
        <fullName evidence="7">C-type cytochrome</fullName>
    </submittedName>
</protein>
<dbReference type="PROSITE" id="PS51007">
    <property type="entry name" value="CYTC"/>
    <property type="match status" value="2"/>
</dbReference>
<proteinExistence type="predicted"/>
<comment type="caution">
    <text evidence="7">The sequence shown here is derived from an EMBL/GenBank/DDBJ whole genome shotgun (WGS) entry which is preliminary data.</text>
</comment>
<feature type="domain" description="Cytochrome c" evidence="6">
    <location>
        <begin position="46"/>
        <end position="155"/>
    </location>
</feature>
<feature type="region of interest" description="Disordered" evidence="5">
    <location>
        <begin position="230"/>
        <end position="255"/>
    </location>
</feature>
<dbReference type="InterPro" id="IPR051459">
    <property type="entry name" value="Cytochrome_c-type_DH"/>
</dbReference>
<evidence type="ECO:0000313" key="7">
    <source>
        <dbReference type="EMBL" id="MBM9575626.1"/>
    </source>
</evidence>
<evidence type="ECO:0000256" key="5">
    <source>
        <dbReference type="SAM" id="MobiDB-lite"/>
    </source>
</evidence>
<keyword evidence="8" id="KW-1185">Reference proteome</keyword>
<evidence type="ECO:0000313" key="8">
    <source>
        <dbReference type="Proteomes" id="UP000724686"/>
    </source>
</evidence>
<keyword evidence="1 4" id="KW-0349">Heme</keyword>
<reference evidence="7 8" key="1">
    <citation type="submission" date="2021-02" db="EMBL/GenBank/DDBJ databases">
        <title>Leptospira ainlahdjerensis sp. nov., Leptospira ainazelensis sp. nov., Leptospira abararensis sp. nov. and Leptospira chreensis sp. nov., four new species isolated from water sources in Algeria.</title>
        <authorList>
            <person name="Amara Korba A."/>
            <person name="Kainiu M."/>
            <person name="Vincent A.T."/>
            <person name="Mariet J.-F."/>
            <person name="Veyrier F.J."/>
            <person name="Goarant C."/>
            <person name="Picardeau M."/>
        </authorList>
    </citation>
    <scope>NUCLEOTIDE SEQUENCE [LARGE SCALE GENOMIC DNA]</scope>
    <source>
        <strain evidence="7 8">201903070</strain>
    </source>
</reference>
<dbReference type="RefSeq" id="WP_205277839.1">
    <property type="nucleotide sequence ID" value="NZ_JAFFPU010000003.1"/>
</dbReference>
<dbReference type="InterPro" id="IPR009056">
    <property type="entry name" value="Cyt_c-like_dom"/>
</dbReference>
<keyword evidence="3 4" id="KW-0408">Iron</keyword>
<dbReference type="Gene3D" id="1.10.760.10">
    <property type="entry name" value="Cytochrome c-like domain"/>
    <property type="match status" value="2"/>
</dbReference>
<evidence type="ECO:0000256" key="3">
    <source>
        <dbReference type="ARBA" id="ARBA00023004"/>
    </source>
</evidence>
<evidence type="ECO:0000256" key="4">
    <source>
        <dbReference type="PROSITE-ProRule" id="PRU00433"/>
    </source>
</evidence>
<dbReference type="PANTHER" id="PTHR35008">
    <property type="entry name" value="BLL4482 PROTEIN-RELATED"/>
    <property type="match status" value="1"/>
</dbReference>
<dbReference type="SUPFAM" id="SSF46626">
    <property type="entry name" value="Cytochrome c"/>
    <property type="match status" value="2"/>
</dbReference>
<organism evidence="7 8">
    <name type="scientific">Leptospira ainlahdjerensis</name>
    <dbReference type="NCBI Taxonomy" id="2810033"/>
    <lineage>
        <taxon>Bacteria</taxon>
        <taxon>Pseudomonadati</taxon>
        <taxon>Spirochaetota</taxon>
        <taxon>Spirochaetia</taxon>
        <taxon>Leptospirales</taxon>
        <taxon>Leptospiraceae</taxon>
        <taxon>Leptospira</taxon>
    </lineage>
</organism>
<feature type="domain" description="Cytochrome c" evidence="6">
    <location>
        <begin position="195"/>
        <end position="304"/>
    </location>
</feature>
<sequence length="310" mass="34299">MLLKILKWTGAVFLSILLVCVIATALRQNLKYEAPYPDIKASKDPAVIKRGERLAYGAAHCVDCHKTLDVDSSKTDGRPNLSGGVKFELPVGNFYSPNITPDIETGIGSFSDAEIARSLRYGVRPDQTVLFDFMPFHNTSDEDLSAIISFLRSLRPVQNRVPKHELNPIGKFLKAFVVKPVGPKGEVLKSIKAEESIVYGEYLANSVANCSGCHTKRNLIGEYIGEPFAGGAPMKDPDPSKETLTPPNLTPHAEGRITKWTEKEFLARFRQGRSIAHSHMPWEAYASMSDGELRAIFKFLKSIKPAKNEP</sequence>
<accession>A0ABS2U5H7</accession>
<evidence type="ECO:0000256" key="2">
    <source>
        <dbReference type="ARBA" id="ARBA00022723"/>
    </source>
</evidence>
<name>A0ABS2U5H7_9LEPT</name>
<gene>
    <name evidence="7" type="ORF">JWG45_00535</name>
</gene>
<evidence type="ECO:0000256" key="1">
    <source>
        <dbReference type="ARBA" id="ARBA00022617"/>
    </source>
</evidence>